<evidence type="ECO:0000313" key="2">
    <source>
        <dbReference type="WBParaSite" id="RSKR_0000270800.1"/>
    </source>
</evidence>
<proteinExistence type="predicted"/>
<evidence type="ECO:0000313" key="1">
    <source>
        <dbReference type="Proteomes" id="UP000095286"/>
    </source>
</evidence>
<dbReference type="WBParaSite" id="RSKR_0000270800.1">
    <property type="protein sequence ID" value="RSKR_0000270800.1"/>
    <property type="gene ID" value="RSKR_0000270800"/>
</dbReference>
<protein>
    <submittedName>
        <fullName evidence="2">ANK_REP_REGION domain-containing protein</fullName>
    </submittedName>
</protein>
<dbReference type="Proteomes" id="UP000095286">
    <property type="component" value="Unplaced"/>
</dbReference>
<reference evidence="2" key="1">
    <citation type="submission" date="2016-11" db="UniProtKB">
        <authorList>
            <consortium name="WormBaseParasite"/>
        </authorList>
    </citation>
    <scope>IDENTIFICATION</scope>
    <source>
        <strain evidence="2">KR3021</strain>
    </source>
</reference>
<sequence>MENQSNQLGLTISSVSLHALAQQKTESAMTSVKLLIEQYAHKVSEHRIDDGSTPLHLAAFCDNLAMVKLLIHMGGDIDALDSFGRTPITLAVGKSHAYLRELKQGPPNQQVKDKKKKFNFISNLLPNFGKPKDPNKKETQNKFKKFFGKGQKVVTCTENELPGEGSVIIPNFEPPPESTATTGNLDEDLAQNEKENIEKLYAPIIKSPKQLAFNPFYKESPKEMAPPKPPRRDYNCTEELKPNGTEENDVAAIEEKGPPLPYRNLKISFVSDDEGDKSTLVNDSFRSALNSPVDHMDEMSFLCNNMGSVNINEPPATIPGGKKVPVTLYSPTLNQFIMNSSDSSMYSDGVMLDGQLKDELYSDATPQKKNKLPNYFCYLLLDPTILNGVDGMIGFDKFVESVFYAGKGTNARTKAHLLETLKKRTENTPLCGKTQKISDLWDQKVGVIQLQINQSINEAEALCREAAIIEAVTLSKLTNKKKGEFYGNSAIWSAKEKQLLGCICLDRAFKMYQIENIRPIHEHDLK</sequence>
<organism evidence="1 2">
    <name type="scientific">Rhabditophanes sp. KR3021</name>
    <dbReference type="NCBI Taxonomy" id="114890"/>
    <lineage>
        <taxon>Eukaryota</taxon>
        <taxon>Metazoa</taxon>
        <taxon>Ecdysozoa</taxon>
        <taxon>Nematoda</taxon>
        <taxon>Chromadorea</taxon>
        <taxon>Rhabditida</taxon>
        <taxon>Tylenchina</taxon>
        <taxon>Panagrolaimomorpha</taxon>
        <taxon>Strongyloidoidea</taxon>
        <taxon>Alloionematidae</taxon>
        <taxon>Rhabditophanes</taxon>
    </lineage>
</organism>
<name>A0AC35TNG2_9BILA</name>
<accession>A0AC35TNG2</accession>